<organism evidence="2">
    <name type="scientific">uncultured Caudovirales phage</name>
    <dbReference type="NCBI Taxonomy" id="2100421"/>
    <lineage>
        <taxon>Viruses</taxon>
        <taxon>Duplodnaviria</taxon>
        <taxon>Heunggongvirae</taxon>
        <taxon>Uroviricota</taxon>
        <taxon>Caudoviricetes</taxon>
        <taxon>Peduoviridae</taxon>
        <taxon>Maltschvirus</taxon>
        <taxon>Maltschvirus maltsch</taxon>
    </lineage>
</organism>
<evidence type="ECO:0000313" key="2">
    <source>
        <dbReference type="EMBL" id="CAB5212343.1"/>
    </source>
</evidence>
<dbReference type="Gene3D" id="3.40.50.300">
    <property type="entry name" value="P-loop containing nucleotide triphosphate hydrolases"/>
    <property type="match status" value="1"/>
</dbReference>
<evidence type="ECO:0000313" key="1">
    <source>
        <dbReference type="EMBL" id="CAB4127655.1"/>
    </source>
</evidence>
<name>A0A6J7WJQ0_9CAUD</name>
<dbReference type="Gene3D" id="3.30.420.280">
    <property type="match status" value="1"/>
</dbReference>
<accession>A0A6J7WJQ0</accession>
<sequence>MIDSNVLMRRAVHYVCDRHHLKPESLALLDFNTQTKFRDLAIAIVDDMQYNQLGYFRPFDHQLEFFKTGSSPRRGILAANRIGKTVSTCFETAYHLTGLYPDWWPKEGKRFLKPVTAFVAGEGWEQVARVLQDELLGTKDVKIRSALGTGAIPKHCIIEDTMRCDGANVIGVEIRHSSGGNSYLLFGNYTQEVRNLQGFKLDFVVFDEQPPDDVFSELVTRTATTQGQVLCSFTPLKGLNGLVSKFWYGEEGYQHIRVSWDDVPEHDPWNEPFLLKTTRRQLERDYLPHEREARIAGIPVMGQGAIFQIRNWPTYKTGEFDFKSMYNIERILALDLGLVRDKTVVSLMYYNRKEQECWLHSQIVVKGTEEANPLNWINHLVRPEVFGAPIVLPSDANTAGRYTMSALSLRQMFQEYELNVHPNPVMNPPDDEGKVTNHKSFGVNVMRQMIEMGTFHINENCVEFLREAKNYYVDDKGRFSDPDDCLDSARYALLGCLNGWSEPYDGKNPQMRMAEHRMRLQNIRANRDIDKPQWKQVYSPEG</sequence>
<gene>
    <name evidence="2" type="ORF">UFOVP186_5</name>
    <name evidence="1" type="ORF">UFOVP94_38</name>
</gene>
<dbReference type="InterPro" id="IPR027417">
    <property type="entry name" value="P-loop_NTPase"/>
</dbReference>
<proteinExistence type="predicted"/>
<dbReference type="Pfam" id="PF03237">
    <property type="entry name" value="Terminase_6N"/>
    <property type="match status" value="1"/>
</dbReference>
<reference evidence="2" key="1">
    <citation type="submission" date="2020-05" db="EMBL/GenBank/DDBJ databases">
        <authorList>
            <person name="Chiriac C."/>
            <person name="Salcher M."/>
            <person name="Ghai R."/>
            <person name="Kavagutti S V."/>
        </authorList>
    </citation>
    <scope>NUCLEOTIDE SEQUENCE</scope>
</reference>
<dbReference type="EMBL" id="LR796212">
    <property type="protein sequence ID" value="CAB4127655.1"/>
    <property type="molecule type" value="Genomic_DNA"/>
</dbReference>
<dbReference type="EMBL" id="LR798239">
    <property type="protein sequence ID" value="CAB5212343.1"/>
    <property type="molecule type" value="Genomic_DNA"/>
</dbReference>
<protein>
    <submittedName>
        <fullName evidence="2">Terminase RNaseH-like domain containing protein</fullName>
    </submittedName>
</protein>